<dbReference type="PANTHER" id="PTHR42924:SF3">
    <property type="entry name" value="POLYMERASE_HISTIDINOL PHOSPHATASE N-TERMINAL DOMAIN-CONTAINING PROTEIN"/>
    <property type="match status" value="1"/>
</dbReference>
<gene>
    <name evidence="2" type="ORF">Pme01_08780</name>
</gene>
<dbReference type="Proteomes" id="UP000599074">
    <property type="component" value="Unassembled WGS sequence"/>
</dbReference>
<evidence type="ECO:0000313" key="2">
    <source>
        <dbReference type="EMBL" id="GII21281.1"/>
    </source>
</evidence>
<reference evidence="2" key="1">
    <citation type="submission" date="2021-01" db="EMBL/GenBank/DDBJ databases">
        <title>Whole genome shotgun sequence of Planosporangium mesophilum NBRC 109066.</title>
        <authorList>
            <person name="Komaki H."/>
            <person name="Tamura T."/>
        </authorList>
    </citation>
    <scope>NUCLEOTIDE SEQUENCE</scope>
    <source>
        <strain evidence="2">NBRC 109066</strain>
    </source>
</reference>
<accession>A0A8J3T9T4</accession>
<keyword evidence="3" id="KW-1185">Reference proteome</keyword>
<dbReference type="Pfam" id="PF02811">
    <property type="entry name" value="PHP"/>
    <property type="match status" value="1"/>
</dbReference>
<evidence type="ECO:0000259" key="1">
    <source>
        <dbReference type="SMART" id="SM00481"/>
    </source>
</evidence>
<dbReference type="GO" id="GO:0035312">
    <property type="term" value="F:5'-3' DNA exonuclease activity"/>
    <property type="evidence" value="ECO:0007669"/>
    <property type="project" value="TreeGrafter"/>
</dbReference>
<dbReference type="InterPro" id="IPR004013">
    <property type="entry name" value="PHP_dom"/>
</dbReference>
<dbReference type="PANTHER" id="PTHR42924">
    <property type="entry name" value="EXONUCLEASE"/>
    <property type="match status" value="1"/>
</dbReference>
<proteinExistence type="predicted"/>
<dbReference type="InterPro" id="IPR052018">
    <property type="entry name" value="PHP_domain"/>
</dbReference>
<sequence>MTGRAADTVPSGLMRIDLHTHSIASDGTLSPAELMTAAAAAGLDVIALTDHDTTGGWEPARAALPAGLTLVPGAELSCRWYGPDQTTALHLLAYLFDPDDPALCEALAAVRSDRERRAQRMVDLMRADGIDVTWEEIVRYAAGGTVGRPHLAQALIRRGMAASVSEAFAPHLLGERYRLPKHDLDVFDALRLVRDAGGVTVFAHPHATKRGRIVPDAVIAEMAAAGLFGLEADHDDHSPAERAYVRALAADLGLVVTGSSDFHGTNKTVPLGAYTTAPDVYERIVGAAKGYGPLR</sequence>
<dbReference type="CDD" id="cd07438">
    <property type="entry name" value="PHP_HisPPase_AMP"/>
    <property type="match status" value="1"/>
</dbReference>
<feature type="domain" description="Polymerase/histidinol phosphatase N-terminal" evidence="1">
    <location>
        <begin position="16"/>
        <end position="80"/>
    </location>
</feature>
<dbReference type="AlphaFoldDB" id="A0A8J3T9T4"/>
<comment type="caution">
    <text evidence="2">The sequence shown here is derived from an EMBL/GenBank/DDBJ whole genome shotgun (WGS) entry which is preliminary data.</text>
</comment>
<dbReference type="Gene3D" id="3.20.20.140">
    <property type="entry name" value="Metal-dependent hydrolases"/>
    <property type="match status" value="1"/>
</dbReference>
<evidence type="ECO:0000313" key="3">
    <source>
        <dbReference type="Proteomes" id="UP000599074"/>
    </source>
</evidence>
<protein>
    <submittedName>
        <fullName evidence="2">Phosphatase</fullName>
    </submittedName>
</protein>
<dbReference type="InterPro" id="IPR016195">
    <property type="entry name" value="Pol/histidinol_Pase-like"/>
</dbReference>
<organism evidence="2 3">
    <name type="scientific">Planosporangium mesophilum</name>
    <dbReference type="NCBI Taxonomy" id="689768"/>
    <lineage>
        <taxon>Bacteria</taxon>
        <taxon>Bacillati</taxon>
        <taxon>Actinomycetota</taxon>
        <taxon>Actinomycetes</taxon>
        <taxon>Micromonosporales</taxon>
        <taxon>Micromonosporaceae</taxon>
        <taxon>Planosporangium</taxon>
    </lineage>
</organism>
<dbReference type="SUPFAM" id="SSF89550">
    <property type="entry name" value="PHP domain-like"/>
    <property type="match status" value="1"/>
</dbReference>
<dbReference type="EMBL" id="BOON01000006">
    <property type="protein sequence ID" value="GII21281.1"/>
    <property type="molecule type" value="Genomic_DNA"/>
</dbReference>
<dbReference type="SMART" id="SM00481">
    <property type="entry name" value="POLIIIAc"/>
    <property type="match status" value="1"/>
</dbReference>
<dbReference type="Gene3D" id="1.10.150.650">
    <property type="match status" value="1"/>
</dbReference>
<dbReference type="InterPro" id="IPR003141">
    <property type="entry name" value="Pol/His_phosphatase_N"/>
</dbReference>
<name>A0A8J3T9T4_9ACTN</name>
<dbReference type="GO" id="GO:0004534">
    <property type="term" value="F:5'-3' RNA exonuclease activity"/>
    <property type="evidence" value="ECO:0007669"/>
    <property type="project" value="TreeGrafter"/>
</dbReference>